<name>A0A317NBU2_9NOCA</name>
<dbReference type="Pfam" id="PF00756">
    <property type="entry name" value="Esterase"/>
    <property type="match status" value="1"/>
</dbReference>
<accession>A0A317NBU2</accession>
<dbReference type="EMBL" id="QGTL01000009">
    <property type="protein sequence ID" value="PWV72227.1"/>
    <property type="molecule type" value="Genomic_DNA"/>
</dbReference>
<evidence type="ECO:0000313" key="1">
    <source>
        <dbReference type="EMBL" id="PWV72227.1"/>
    </source>
</evidence>
<sequence length="338" mass="34528">MTLVTLGYRSRRAGAWQGVFAHVAGYTGVVTASRLWLAVVCALVAVLGGANANADPGARVAGEVPLGGRAVQLDVYSPAMGRVIQNRVIKAAGAGAPTVYLLTGAGGGADGISWWDDTDVRGFFADKFVNVVMPVGGAFTLYTDWISEDPSLGRPRWETYLTQELPEVIDGALGASGRNAIVGVSMSAASALDLTIQGGPRFDAVAALSGCPWSADPAGIGLASAVAVRGGGNPGNMWGLPGGPGWRAHDVFANAGRLAGKTIFLAAATGIPGPNDHGLPMPPVEAIAGACTAAFAGRLAQLGIPATHVHRPTGSHTWGQFETDLHEAWPHLAARIGA</sequence>
<gene>
    <name evidence="1" type="ORF">DFR69_109143</name>
</gene>
<proteinExistence type="predicted"/>
<dbReference type="GO" id="GO:0016787">
    <property type="term" value="F:hydrolase activity"/>
    <property type="evidence" value="ECO:0007669"/>
    <property type="project" value="UniProtKB-KW"/>
</dbReference>
<dbReference type="InterPro" id="IPR029058">
    <property type="entry name" value="AB_hydrolase_fold"/>
</dbReference>
<reference evidence="1 2" key="1">
    <citation type="submission" date="2018-05" db="EMBL/GenBank/DDBJ databases">
        <title>Genomic Encyclopedia of Type Strains, Phase IV (KMG-IV): sequencing the most valuable type-strain genomes for metagenomic binning, comparative biology and taxonomic classification.</title>
        <authorList>
            <person name="Goeker M."/>
        </authorList>
    </citation>
    <scope>NUCLEOTIDE SEQUENCE [LARGE SCALE GENOMIC DNA]</scope>
    <source>
        <strain evidence="1 2">DSM 44717</strain>
    </source>
</reference>
<protein>
    <submittedName>
        <fullName evidence="1">S-formylglutathione hydrolase FrmB</fullName>
    </submittedName>
</protein>
<dbReference type="InterPro" id="IPR000801">
    <property type="entry name" value="Esterase-like"/>
</dbReference>
<dbReference type="Gene3D" id="3.40.50.1820">
    <property type="entry name" value="alpha/beta hydrolase"/>
    <property type="match status" value="1"/>
</dbReference>
<dbReference type="SUPFAM" id="SSF53474">
    <property type="entry name" value="alpha/beta-Hydrolases"/>
    <property type="match status" value="1"/>
</dbReference>
<keyword evidence="1" id="KW-0378">Hydrolase</keyword>
<keyword evidence="2" id="KW-1185">Reference proteome</keyword>
<organism evidence="1 2">
    <name type="scientific">Nocardia neocaledoniensis</name>
    <dbReference type="NCBI Taxonomy" id="236511"/>
    <lineage>
        <taxon>Bacteria</taxon>
        <taxon>Bacillati</taxon>
        <taxon>Actinomycetota</taxon>
        <taxon>Actinomycetes</taxon>
        <taxon>Mycobacteriales</taxon>
        <taxon>Nocardiaceae</taxon>
        <taxon>Nocardia</taxon>
    </lineage>
</organism>
<dbReference type="Proteomes" id="UP000246410">
    <property type="component" value="Unassembled WGS sequence"/>
</dbReference>
<dbReference type="AlphaFoldDB" id="A0A317NBU2"/>
<comment type="caution">
    <text evidence="1">The sequence shown here is derived from an EMBL/GenBank/DDBJ whole genome shotgun (WGS) entry which is preliminary data.</text>
</comment>
<evidence type="ECO:0000313" key="2">
    <source>
        <dbReference type="Proteomes" id="UP000246410"/>
    </source>
</evidence>